<comment type="caution">
    <text evidence="2">The sequence shown here is derived from an EMBL/GenBank/DDBJ whole genome shotgun (WGS) entry which is preliminary data.</text>
</comment>
<proteinExistence type="predicted"/>
<sequence length="148" mass="16048">MGVLTGCTTPASTPWRGHSTRRSSTPSQEFQTKVGLTGVERDPDVKRFYAKCAMWQIRRKFAQMCLMFPRCPGCFLPAPPGMLLPPSVPVRTTPGARPTWTPAGFTPRSGTSAASSGPAVTAFNRVMVQSQFVALLEVFGNQGWPFGP</sequence>
<accession>A0ABR1UW31</accession>
<evidence type="ECO:0000313" key="3">
    <source>
        <dbReference type="Proteomes" id="UP001433268"/>
    </source>
</evidence>
<evidence type="ECO:0000256" key="1">
    <source>
        <dbReference type="SAM" id="MobiDB-lite"/>
    </source>
</evidence>
<feature type="compositionally biased region" description="Polar residues" evidence="1">
    <location>
        <begin position="1"/>
        <end position="12"/>
    </location>
</feature>
<dbReference type="GeneID" id="92051726"/>
<gene>
    <name evidence="2" type="ORF">PG997_014352</name>
</gene>
<dbReference type="EMBL" id="JAQQWN010000010">
    <property type="protein sequence ID" value="KAK8062255.1"/>
    <property type="molecule type" value="Genomic_DNA"/>
</dbReference>
<reference evidence="2 3" key="1">
    <citation type="submission" date="2023-01" db="EMBL/GenBank/DDBJ databases">
        <title>Analysis of 21 Apiospora genomes using comparative genomics revels a genus with tremendous synthesis potential of carbohydrate active enzymes and secondary metabolites.</title>
        <authorList>
            <person name="Sorensen T."/>
        </authorList>
    </citation>
    <scope>NUCLEOTIDE SEQUENCE [LARGE SCALE GENOMIC DNA]</scope>
    <source>
        <strain evidence="2 3">CBS 114990</strain>
    </source>
</reference>
<evidence type="ECO:0000313" key="2">
    <source>
        <dbReference type="EMBL" id="KAK8062255.1"/>
    </source>
</evidence>
<dbReference type="Proteomes" id="UP001433268">
    <property type="component" value="Unassembled WGS sequence"/>
</dbReference>
<organism evidence="2 3">
    <name type="scientific">Apiospora hydei</name>
    <dbReference type="NCBI Taxonomy" id="1337664"/>
    <lineage>
        <taxon>Eukaryota</taxon>
        <taxon>Fungi</taxon>
        <taxon>Dikarya</taxon>
        <taxon>Ascomycota</taxon>
        <taxon>Pezizomycotina</taxon>
        <taxon>Sordariomycetes</taxon>
        <taxon>Xylariomycetidae</taxon>
        <taxon>Amphisphaeriales</taxon>
        <taxon>Apiosporaceae</taxon>
        <taxon>Apiospora</taxon>
    </lineage>
</organism>
<feature type="region of interest" description="Disordered" evidence="1">
    <location>
        <begin position="1"/>
        <end position="30"/>
    </location>
</feature>
<dbReference type="RefSeq" id="XP_066660854.1">
    <property type="nucleotide sequence ID" value="XM_066818666.1"/>
</dbReference>
<keyword evidence="3" id="KW-1185">Reference proteome</keyword>
<protein>
    <submittedName>
        <fullName evidence="2">Uncharacterized protein</fullName>
    </submittedName>
</protein>
<name>A0ABR1UW31_9PEZI</name>